<dbReference type="PRINTS" id="PR00069">
    <property type="entry name" value="ALDKETRDTASE"/>
</dbReference>
<dbReference type="PANTHER" id="PTHR43827:SF3">
    <property type="entry name" value="NADP-DEPENDENT OXIDOREDUCTASE DOMAIN-CONTAINING PROTEIN"/>
    <property type="match status" value="1"/>
</dbReference>
<reference evidence="8 9" key="1">
    <citation type="journal article" date="2015" name="Genome Biol. Evol.">
        <title>Phylogenomic analyses indicate that early fungi evolved digesting cell walls of algal ancestors of land plants.</title>
        <authorList>
            <person name="Chang Y."/>
            <person name="Wang S."/>
            <person name="Sekimoto S."/>
            <person name="Aerts A.L."/>
            <person name="Choi C."/>
            <person name="Clum A."/>
            <person name="LaButti K.M."/>
            <person name="Lindquist E.A."/>
            <person name="Yee Ngan C."/>
            <person name="Ohm R.A."/>
            <person name="Salamov A.A."/>
            <person name="Grigoriev I.V."/>
            <person name="Spatafora J.W."/>
            <person name="Berbee M.L."/>
        </authorList>
    </citation>
    <scope>NUCLEOTIDE SEQUENCE [LARGE SCALE GENOMIC DNA]</scope>
    <source>
        <strain evidence="8 9">NRRL 1564</strain>
    </source>
</reference>
<evidence type="ECO:0000256" key="3">
    <source>
        <dbReference type="ARBA" id="ARBA00023002"/>
    </source>
</evidence>
<dbReference type="EMBL" id="KZ303491">
    <property type="protein sequence ID" value="PIA18191.1"/>
    <property type="molecule type" value="Genomic_DNA"/>
</dbReference>
<dbReference type="OrthoDB" id="416253at2759"/>
<evidence type="ECO:0000313" key="9">
    <source>
        <dbReference type="Proteomes" id="UP000242474"/>
    </source>
</evidence>
<keyword evidence="2" id="KW-0521">NADP</keyword>
<evidence type="ECO:0000256" key="4">
    <source>
        <dbReference type="PIRSR" id="PIRSR000097-1"/>
    </source>
</evidence>
<evidence type="ECO:0000313" key="8">
    <source>
        <dbReference type="EMBL" id="PIA18191.1"/>
    </source>
</evidence>
<evidence type="ECO:0000256" key="1">
    <source>
        <dbReference type="ARBA" id="ARBA00007905"/>
    </source>
</evidence>
<dbReference type="Proteomes" id="UP000242474">
    <property type="component" value="Unassembled WGS sequence"/>
</dbReference>
<evidence type="ECO:0000256" key="6">
    <source>
        <dbReference type="PIRSR" id="PIRSR000097-3"/>
    </source>
</evidence>
<dbReference type="InterPro" id="IPR036812">
    <property type="entry name" value="NAD(P)_OxRdtase_dom_sf"/>
</dbReference>
<keyword evidence="3" id="KW-0560">Oxidoreductase</keyword>
<comment type="similarity">
    <text evidence="1">Belongs to the aldo/keto reductase family.</text>
</comment>
<dbReference type="FunFam" id="3.20.20.100:FF:000002">
    <property type="entry name" value="2,5-diketo-D-gluconic acid reductase A"/>
    <property type="match status" value="1"/>
</dbReference>
<dbReference type="Gene3D" id="3.20.20.100">
    <property type="entry name" value="NADP-dependent oxidoreductase domain"/>
    <property type="match status" value="1"/>
</dbReference>
<dbReference type="AlphaFoldDB" id="A0A2G5BGS0"/>
<dbReference type="InterPro" id="IPR020471">
    <property type="entry name" value="AKR"/>
</dbReference>
<feature type="domain" description="NADP-dependent oxidoreductase" evidence="7">
    <location>
        <begin position="4"/>
        <end position="267"/>
    </location>
</feature>
<organism evidence="8 9">
    <name type="scientific">Coemansia reversa (strain ATCC 12441 / NRRL 1564)</name>
    <dbReference type="NCBI Taxonomy" id="763665"/>
    <lineage>
        <taxon>Eukaryota</taxon>
        <taxon>Fungi</taxon>
        <taxon>Fungi incertae sedis</taxon>
        <taxon>Zoopagomycota</taxon>
        <taxon>Kickxellomycotina</taxon>
        <taxon>Kickxellomycetes</taxon>
        <taxon>Kickxellales</taxon>
        <taxon>Kickxellaceae</taxon>
        <taxon>Coemansia</taxon>
    </lineage>
</organism>
<dbReference type="PANTHER" id="PTHR43827">
    <property type="entry name" value="2,5-DIKETO-D-GLUCONIC ACID REDUCTASE"/>
    <property type="match status" value="1"/>
</dbReference>
<feature type="site" description="Lowers pKa of active site Tyr" evidence="6">
    <location>
        <position position="69"/>
    </location>
</feature>
<evidence type="ECO:0000259" key="7">
    <source>
        <dbReference type="Pfam" id="PF00248"/>
    </source>
</evidence>
<evidence type="ECO:0000256" key="2">
    <source>
        <dbReference type="ARBA" id="ARBA00022857"/>
    </source>
</evidence>
<keyword evidence="9" id="KW-1185">Reference proteome</keyword>
<dbReference type="PROSITE" id="PS00062">
    <property type="entry name" value="ALDOKETO_REDUCTASE_2"/>
    <property type="match status" value="1"/>
</dbReference>
<dbReference type="Pfam" id="PF00248">
    <property type="entry name" value="Aldo_ket_red"/>
    <property type="match status" value="1"/>
</dbReference>
<accession>A0A2G5BGS0</accession>
<dbReference type="PROSITE" id="PS00798">
    <property type="entry name" value="ALDOKETO_REDUCTASE_1"/>
    <property type="match status" value="1"/>
</dbReference>
<dbReference type="SUPFAM" id="SSF51430">
    <property type="entry name" value="NAD(P)-linked oxidoreductase"/>
    <property type="match status" value="1"/>
</dbReference>
<dbReference type="GO" id="GO:0016616">
    <property type="term" value="F:oxidoreductase activity, acting on the CH-OH group of donors, NAD or NADP as acceptor"/>
    <property type="evidence" value="ECO:0007669"/>
    <property type="project" value="UniProtKB-ARBA"/>
</dbReference>
<dbReference type="InterPro" id="IPR018170">
    <property type="entry name" value="Aldo/ket_reductase_CS"/>
</dbReference>
<feature type="active site" description="Proton donor" evidence="4">
    <location>
        <position position="38"/>
    </location>
</feature>
<dbReference type="STRING" id="763665.A0A2G5BGS0"/>
<gene>
    <name evidence="8" type="ORF">COEREDRAFT_85642</name>
</gene>
<feature type="binding site" evidence="5">
    <location>
        <position position="102"/>
    </location>
    <ligand>
        <name>substrate</name>
    </ligand>
</feature>
<name>A0A2G5BGS0_COERN</name>
<dbReference type="PIRSF" id="PIRSF000097">
    <property type="entry name" value="AKR"/>
    <property type="match status" value="1"/>
</dbReference>
<proteinExistence type="inferred from homology"/>
<dbReference type="InterPro" id="IPR023210">
    <property type="entry name" value="NADP_OxRdtase_dom"/>
</dbReference>
<evidence type="ECO:0000256" key="5">
    <source>
        <dbReference type="PIRSR" id="PIRSR000097-2"/>
    </source>
</evidence>
<sequence length="283" mass="32104">MPSIGLGTWQQRDHATITRVVQQALRVGYRLIDTASGYRNEEAIGEALQATFACKNANLCRNDIWLTSKLGPKQQGFEGASTAIQESLQKLQTDYIDLYLIHWPGIPKKSQESEDHRIYREKSWKALETFYKRGVVRAIGVSNYTVKHLEEMKDYADIPPMVNQCEMHPLCPQTELLQYCHKNNIVFTAYASLGESALLNPCNIAPDLHMIAARRPDLTLAQILLIWGLQHNAAVIPKASTIEHLQENLAANDHKLSTNEMLALDGVEKKYHRHFCWDPQNVA</sequence>
<protein>
    <submittedName>
        <fullName evidence="8">Aldo/keto reductase</fullName>
    </submittedName>
</protein>